<protein>
    <submittedName>
        <fullName evidence="4">Alpha-L-fucosidase</fullName>
    </submittedName>
</protein>
<dbReference type="Pfam" id="PF14498">
    <property type="entry name" value="Glyco_hyd_65N_2"/>
    <property type="match status" value="1"/>
</dbReference>
<evidence type="ECO:0000313" key="4">
    <source>
        <dbReference type="EMBL" id="KOH45949.1"/>
    </source>
</evidence>
<dbReference type="Pfam" id="PF22124">
    <property type="entry name" value="Glyco_hydro_95_cat"/>
    <property type="match status" value="1"/>
</dbReference>
<dbReference type="GO" id="GO:0004560">
    <property type="term" value="F:alpha-L-fucosidase activity"/>
    <property type="evidence" value="ECO:0007669"/>
    <property type="project" value="InterPro"/>
</dbReference>
<dbReference type="PANTHER" id="PTHR31084">
    <property type="entry name" value="ALPHA-L-FUCOSIDASE 2"/>
    <property type="match status" value="1"/>
</dbReference>
<gene>
    <name evidence="4" type="ORF">NC99_12370</name>
</gene>
<accession>A0A0L8VBW7</accession>
<keyword evidence="5" id="KW-1185">Reference proteome</keyword>
<dbReference type="FunFam" id="1.50.10.10:FF:000028">
    <property type="entry name" value="Alpha-L-fucosidase 2"/>
    <property type="match status" value="1"/>
</dbReference>
<dbReference type="PIRSF" id="PIRSF007663">
    <property type="entry name" value="UCP007663"/>
    <property type="match status" value="1"/>
</dbReference>
<dbReference type="InterPro" id="IPR054363">
    <property type="entry name" value="GH95_cat"/>
</dbReference>
<comment type="caution">
    <text evidence="4">The sequence shown here is derived from an EMBL/GenBank/DDBJ whole genome shotgun (WGS) entry which is preliminary data.</text>
</comment>
<feature type="domain" description="Glycosyl hydrolase family 95 catalytic" evidence="3">
    <location>
        <begin position="291"/>
        <end position="696"/>
    </location>
</feature>
<evidence type="ECO:0000259" key="3">
    <source>
        <dbReference type="Pfam" id="PF22124"/>
    </source>
</evidence>
<dbReference type="InterPro" id="IPR008928">
    <property type="entry name" value="6-hairpin_glycosidase_sf"/>
</dbReference>
<dbReference type="OrthoDB" id="9802600at2"/>
<dbReference type="InterPro" id="IPR027414">
    <property type="entry name" value="GH95_N_dom"/>
</dbReference>
<dbReference type="PATRIC" id="fig|1409788.3.peg.1260"/>
<reference evidence="5" key="1">
    <citation type="submission" date="2015-07" db="EMBL/GenBank/DDBJ databases">
        <title>Genome sequencing of Sunxiuqinia dokdonensis strain SK.</title>
        <authorList>
            <person name="Ahn S."/>
            <person name="Kim B.-C."/>
        </authorList>
    </citation>
    <scope>NUCLEOTIDE SEQUENCE [LARGE SCALE GENOMIC DNA]</scope>
    <source>
        <strain evidence="5">SK</strain>
    </source>
</reference>
<organism evidence="4 5">
    <name type="scientific">Sunxiuqinia dokdonensis</name>
    <dbReference type="NCBI Taxonomy" id="1409788"/>
    <lineage>
        <taxon>Bacteria</taxon>
        <taxon>Pseudomonadati</taxon>
        <taxon>Bacteroidota</taxon>
        <taxon>Bacteroidia</taxon>
        <taxon>Marinilabiliales</taxon>
        <taxon>Prolixibacteraceae</taxon>
        <taxon>Sunxiuqinia</taxon>
    </lineage>
</organism>
<dbReference type="Proteomes" id="UP000036958">
    <property type="component" value="Unassembled WGS sequence"/>
</dbReference>
<dbReference type="RefSeq" id="WP_053180713.1">
    <property type="nucleotide sequence ID" value="NZ_LGIA01000059.1"/>
</dbReference>
<dbReference type="Pfam" id="PF21307">
    <property type="entry name" value="Glyco_hydro_95_C"/>
    <property type="match status" value="1"/>
</dbReference>
<dbReference type="PANTHER" id="PTHR31084:SF0">
    <property type="entry name" value="ALPHA-L-FUCOSIDASE 2"/>
    <property type="match status" value="1"/>
</dbReference>
<dbReference type="GO" id="GO:0005975">
    <property type="term" value="P:carbohydrate metabolic process"/>
    <property type="evidence" value="ECO:0007669"/>
    <property type="project" value="InterPro"/>
</dbReference>
<sequence>MRKLELRLIVWLFASFFLISSQAWATKGGKLKMWYDKPATVWNEALPIGNGRLGAMIYGDPAAEKIQLNEETFWSGGPSRNDNPKALEVLPEIRQLIFDGQYHEAEKMVNENMMTGRNGSMYQVVGDLNLRFDGHQGYTNYYRELDLEQAVFTTTYQLDGVTYKREMFASQPDQVIVVRLTADKPGMLTFDANLNGPLQKSATVLNANTLEMTGLSGSHEGIAGQVKFTTQAQMINKGGTTSADAGVIQVSDADEVLILISTATNFVDYQTLTANETEKCVDYLVAAEKKSFKKLLKNHVDAYQQYFNRASLDLGTSPAAQQPTDVRIKNFSTTHDPELVSMYYQFGRYLLISSSQPGGQPANLQGIWNESTNPAWDSKYTININTEMNYWPAEKCNLTELHEPLIQMVKELSETGQQTARDMYGSKGWVTHHNTDIWRISGVVDGAFWGMWPMGGAWLSQHLWEKYWYSGDLNYLESVYPILKSACEFYQDFLVEEPTHKWLVVSPSISPENAPAGRPSITAGATMDNQILFDLFSKTIRAASLLDQDQELMADFQQILDRLPPMQIGQHGQLQEWMQDLDNPNDKHRHVSHLYGLYPSNQITPYATPELFDAARTTLIHRGDVSTGWSMGWKVNFWARLLDGNHAMKLIKDQLTLVDPVNGGRNGGTYPNFFDAHPPFQIDGNFGCTAGIAEMLLQSHDGAIHFLPALPDEWKDGEITGLRTPGGFEVSFTWRNGEVQKIEIKSTLGGNCRIRVPNEVVQAAGDGLVAAAGTNPNPFFETTQVEKPLISDAARLNELNLQQTHVYDLPTKAGKTYSIAIK</sequence>
<evidence type="ECO:0000313" key="5">
    <source>
        <dbReference type="Proteomes" id="UP000036958"/>
    </source>
</evidence>
<evidence type="ECO:0000259" key="1">
    <source>
        <dbReference type="Pfam" id="PF14498"/>
    </source>
</evidence>
<dbReference type="STRING" id="1409788.NC99_12370"/>
<dbReference type="InterPro" id="IPR049053">
    <property type="entry name" value="AFCA-like_C"/>
</dbReference>
<dbReference type="SUPFAM" id="SSF48208">
    <property type="entry name" value="Six-hairpin glycosidases"/>
    <property type="match status" value="1"/>
</dbReference>
<feature type="domain" description="Glycosyl hydrolase family 95 N-terminal" evidence="1">
    <location>
        <begin position="33"/>
        <end position="268"/>
    </location>
</feature>
<dbReference type="InterPro" id="IPR016518">
    <property type="entry name" value="Alpha-L-fucosidase"/>
</dbReference>
<dbReference type="Gene3D" id="2.70.98.50">
    <property type="entry name" value="putative glycoside hydrolase family protein from bacillus halodurans"/>
    <property type="match status" value="1"/>
</dbReference>
<evidence type="ECO:0000259" key="2">
    <source>
        <dbReference type="Pfam" id="PF21307"/>
    </source>
</evidence>
<name>A0A0L8VBW7_9BACT</name>
<dbReference type="AlphaFoldDB" id="A0A0L8VBW7"/>
<feature type="domain" description="Alpha fucosidase A-like C-terminal" evidence="2">
    <location>
        <begin position="698"/>
        <end position="770"/>
    </location>
</feature>
<proteinExistence type="predicted"/>
<dbReference type="Gene3D" id="1.50.10.10">
    <property type="match status" value="1"/>
</dbReference>
<dbReference type="EMBL" id="LGIA01000059">
    <property type="protein sequence ID" value="KOH45949.1"/>
    <property type="molecule type" value="Genomic_DNA"/>
</dbReference>
<dbReference type="InterPro" id="IPR012341">
    <property type="entry name" value="6hp_glycosidase-like_sf"/>
</dbReference>